<organism evidence="1 2">
    <name type="scientific">Ridgeia piscesae</name>
    <name type="common">Tubeworm</name>
    <dbReference type="NCBI Taxonomy" id="27915"/>
    <lineage>
        <taxon>Eukaryota</taxon>
        <taxon>Metazoa</taxon>
        <taxon>Spiralia</taxon>
        <taxon>Lophotrochozoa</taxon>
        <taxon>Annelida</taxon>
        <taxon>Polychaeta</taxon>
        <taxon>Sedentaria</taxon>
        <taxon>Canalipalpata</taxon>
        <taxon>Sabellida</taxon>
        <taxon>Siboglinidae</taxon>
        <taxon>Ridgeia</taxon>
    </lineage>
</organism>
<evidence type="ECO:0000313" key="1">
    <source>
        <dbReference type="EMBL" id="KAK2188541.1"/>
    </source>
</evidence>
<reference evidence="1" key="1">
    <citation type="journal article" date="2023" name="Mol. Biol. Evol.">
        <title>Third-Generation Sequencing Reveals the Adaptive Role of the Epigenome in Three Deep-Sea Polychaetes.</title>
        <authorList>
            <person name="Perez M."/>
            <person name="Aroh O."/>
            <person name="Sun Y."/>
            <person name="Lan Y."/>
            <person name="Juniper S.K."/>
            <person name="Young C.R."/>
            <person name="Angers B."/>
            <person name="Qian P.Y."/>
        </authorList>
    </citation>
    <scope>NUCLEOTIDE SEQUENCE</scope>
    <source>
        <strain evidence="1">R07B-5</strain>
    </source>
</reference>
<name>A0AAD9UGQ1_RIDPI</name>
<gene>
    <name evidence="1" type="ORF">NP493_129g03037</name>
</gene>
<proteinExistence type="predicted"/>
<evidence type="ECO:0000313" key="2">
    <source>
        <dbReference type="Proteomes" id="UP001209878"/>
    </source>
</evidence>
<sequence length="63" mass="7174">MKQCKRRETCAVQPLSLQLLGSRLRKTGRDSRCKTTIRCSSAITRATKEYPLKAALCRLSEFL</sequence>
<accession>A0AAD9UGQ1</accession>
<dbReference type="EMBL" id="JAODUO010000129">
    <property type="protein sequence ID" value="KAK2188541.1"/>
    <property type="molecule type" value="Genomic_DNA"/>
</dbReference>
<comment type="caution">
    <text evidence="1">The sequence shown here is derived from an EMBL/GenBank/DDBJ whole genome shotgun (WGS) entry which is preliminary data.</text>
</comment>
<keyword evidence="2" id="KW-1185">Reference proteome</keyword>
<dbReference type="Proteomes" id="UP001209878">
    <property type="component" value="Unassembled WGS sequence"/>
</dbReference>
<dbReference type="AlphaFoldDB" id="A0AAD9UGQ1"/>
<protein>
    <submittedName>
        <fullName evidence="1">Uncharacterized protein</fullName>
    </submittedName>
</protein>